<dbReference type="RefSeq" id="WP_162848813.1">
    <property type="nucleotide sequence ID" value="NZ_BMLU01000005.1"/>
</dbReference>
<reference evidence="1 2" key="1">
    <citation type="submission" date="2019-03" db="EMBL/GenBank/DDBJ databases">
        <title>Genomic Encyclopedia of Type Strains, Phase IV (KMG-IV): sequencing the most valuable type-strain genomes for metagenomic binning, comparative biology and taxonomic classification.</title>
        <authorList>
            <person name="Goeker M."/>
        </authorList>
    </citation>
    <scope>NUCLEOTIDE SEQUENCE [LARGE SCALE GENOMIC DNA]</scope>
    <source>
        <strain evidence="1 2">DSM 25059</strain>
    </source>
</reference>
<protein>
    <submittedName>
        <fullName evidence="1">Uncharacterized protein</fullName>
    </submittedName>
</protein>
<comment type="caution">
    <text evidence="1">The sequence shown here is derived from an EMBL/GenBank/DDBJ whole genome shotgun (WGS) entry which is preliminary data.</text>
</comment>
<name>A0A4R6FMZ5_9SPHN</name>
<proteinExistence type="predicted"/>
<organism evidence="1 2">
    <name type="scientific">Stakelama pacifica</name>
    <dbReference type="NCBI Taxonomy" id="517720"/>
    <lineage>
        <taxon>Bacteria</taxon>
        <taxon>Pseudomonadati</taxon>
        <taxon>Pseudomonadota</taxon>
        <taxon>Alphaproteobacteria</taxon>
        <taxon>Sphingomonadales</taxon>
        <taxon>Sphingomonadaceae</taxon>
        <taxon>Stakelama</taxon>
    </lineage>
</organism>
<dbReference type="AlphaFoldDB" id="A0A4R6FMZ5"/>
<keyword evidence="2" id="KW-1185">Reference proteome</keyword>
<accession>A0A4R6FMZ5</accession>
<dbReference type="EMBL" id="SNWD01000005">
    <property type="protein sequence ID" value="TDN82966.1"/>
    <property type="molecule type" value="Genomic_DNA"/>
</dbReference>
<evidence type="ECO:0000313" key="2">
    <source>
        <dbReference type="Proteomes" id="UP000295493"/>
    </source>
</evidence>
<evidence type="ECO:0000313" key="1">
    <source>
        <dbReference type="EMBL" id="TDN82966.1"/>
    </source>
</evidence>
<dbReference type="Proteomes" id="UP000295493">
    <property type="component" value="Unassembled WGS sequence"/>
</dbReference>
<gene>
    <name evidence="1" type="ORF">EV664_105164</name>
</gene>
<sequence>MSPHDLFPQVGTDSEAHRRYMALIALSIRLDSGEDELSVRAAKELLEAGQ</sequence>